<dbReference type="InterPro" id="IPR026350">
    <property type="entry name" value="GxxExxY"/>
</dbReference>
<dbReference type="EMBL" id="CCYD01000109">
    <property type="protein sequence ID" value="CEG35828.1"/>
    <property type="molecule type" value="Genomic_DNA"/>
</dbReference>
<dbReference type="AlphaFoldDB" id="A0A0P1A6P8"/>
<organism evidence="2 3">
    <name type="scientific">Plasmopara halstedii</name>
    <name type="common">Downy mildew of sunflower</name>
    <dbReference type="NCBI Taxonomy" id="4781"/>
    <lineage>
        <taxon>Eukaryota</taxon>
        <taxon>Sar</taxon>
        <taxon>Stramenopiles</taxon>
        <taxon>Oomycota</taxon>
        <taxon>Peronosporomycetes</taxon>
        <taxon>Peronosporales</taxon>
        <taxon>Peronosporaceae</taxon>
        <taxon>Plasmopara</taxon>
    </lineage>
</organism>
<evidence type="ECO:0000256" key="1">
    <source>
        <dbReference type="SAM" id="MobiDB-lite"/>
    </source>
</evidence>
<dbReference type="OrthoDB" id="103153at2759"/>
<dbReference type="Pfam" id="PF13366">
    <property type="entry name" value="PDDEXK_3"/>
    <property type="match status" value="1"/>
</dbReference>
<accession>A0A0P1A6P8</accession>
<dbReference type="NCBIfam" id="TIGR04256">
    <property type="entry name" value="GxxExxY"/>
    <property type="match status" value="1"/>
</dbReference>
<protein>
    <submittedName>
        <fullName evidence="2">GxxExxY protein</fullName>
    </submittedName>
</protein>
<proteinExistence type="predicted"/>
<evidence type="ECO:0000313" key="3">
    <source>
        <dbReference type="Proteomes" id="UP000054928"/>
    </source>
</evidence>
<feature type="region of interest" description="Disordered" evidence="1">
    <location>
        <begin position="1"/>
        <end position="32"/>
    </location>
</feature>
<dbReference type="OMA" id="QLKFYMT"/>
<evidence type="ECO:0000313" key="2">
    <source>
        <dbReference type="EMBL" id="CEG35828.1"/>
    </source>
</evidence>
<dbReference type="GeneID" id="36395212"/>
<dbReference type="RefSeq" id="XP_024572197.1">
    <property type="nucleotide sequence ID" value="XM_024728514.1"/>
</dbReference>
<name>A0A0P1A6P8_PLAHL</name>
<dbReference type="Proteomes" id="UP000054928">
    <property type="component" value="Unassembled WGS sequence"/>
</dbReference>
<reference evidence="3" key="1">
    <citation type="submission" date="2014-09" db="EMBL/GenBank/DDBJ databases">
        <authorList>
            <person name="Sharma Rahul"/>
            <person name="Thines Marco"/>
        </authorList>
    </citation>
    <scope>NUCLEOTIDE SEQUENCE [LARGE SCALE GENOMIC DNA]</scope>
</reference>
<sequence length="234" mass="26387">MNTRSKEREQVDSRLLSPDRSDDKIESELTSETNSRDIVAELATNLHKISFGEPSNVSVNSKITSSNQLREALPLICNEVFRVLGPYNLEATYQRALALELQDRGVTVLSEVVLPIEYKGQQIATRRVDLYLKLEKPVILELKAVTAGLKSDHMRQLKFYMTHLDVNEGYLINFPHISGFPDESRTQYIEHVLQPEGGLGVSDRVTRSSTIRKGAIANIIHVQVKKTDSICVIR</sequence>
<keyword evidence="3" id="KW-1185">Reference proteome</keyword>
<feature type="compositionally biased region" description="Basic and acidic residues" evidence="1">
    <location>
        <begin position="1"/>
        <end position="27"/>
    </location>
</feature>